<feature type="transmembrane region" description="Helical" evidence="1">
    <location>
        <begin position="122"/>
        <end position="144"/>
    </location>
</feature>
<dbReference type="PATRIC" id="fig|1365251.3.peg.4956"/>
<dbReference type="Pfam" id="PF04982">
    <property type="entry name" value="TM_HPP"/>
    <property type="match status" value="1"/>
</dbReference>
<evidence type="ECO:0000259" key="2">
    <source>
        <dbReference type="Pfam" id="PF04982"/>
    </source>
</evidence>
<feature type="transmembrane region" description="Helical" evidence="1">
    <location>
        <begin position="64"/>
        <end position="93"/>
    </location>
</feature>
<dbReference type="InterPro" id="IPR007065">
    <property type="entry name" value="HPP"/>
</dbReference>
<feature type="transmembrane region" description="Helical" evidence="1">
    <location>
        <begin position="7"/>
        <end position="28"/>
    </location>
</feature>
<protein>
    <recommendedName>
        <fullName evidence="2">HPP transmembrane region domain-containing protein</fullName>
    </recommendedName>
</protein>
<dbReference type="RefSeq" id="WP_063364072.1">
    <property type="nucleotide sequence ID" value="NZ_AUXZ01000130.1"/>
</dbReference>
<evidence type="ECO:0000256" key="1">
    <source>
        <dbReference type="SAM" id="Phobius"/>
    </source>
</evidence>
<dbReference type="AlphaFoldDB" id="A0A167AGI8"/>
<comment type="caution">
    <text evidence="3">The sequence shown here is derived from an EMBL/GenBank/DDBJ whole genome shotgun (WGS) entry which is preliminary data.</text>
</comment>
<gene>
    <name evidence="3" type="ORF">N476_04945</name>
</gene>
<keyword evidence="1" id="KW-0472">Membrane</keyword>
<evidence type="ECO:0000313" key="3">
    <source>
        <dbReference type="EMBL" id="KZN45365.1"/>
    </source>
</evidence>
<dbReference type="PANTHER" id="PTHR33741:SF5">
    <property type="entry name" value="TRANSMEMBRANE PROTEIN DDB_G0269096-RELATED"/>
    <property type="match status" value="1"/>
</dbReference>
<dbReference type="EMBL" id="AUXZ01000130">
    <property type="protein sequence ID" value="KZN45365.1"/>
    <property type="molecule type" value="Genomic_DNA"/>
</dbReference>
<reference evidence="3 4" key="1">
    <citation type="submission" date="2013-07" db="EMBL/GenBank/DDBJ databases">
        <title>Comparative Genomic and Metabolomic Analysis of Twelve Strains of Pseudoalteromonas luteoviolacea.</title>
        <authorList>
            <person name="Vynne N.G."/>
            <person name="Mansson M."/>
            <person name="Gram L."/>
        </authorList>
    </citation>
    <scope>NUCLEOTIDE SEQUENCE [LARGE SCALE GENOMIC DNA]</scope>
    <source>
        <strain evidence="3 4">H33</strain>
    </source>
</reference>
<proteinExistence type="predicted"/>
<evidence type="ECO:0000313" key="4">
    <source>
        <dbReference type="Proteomes" id="UP000076503"/>
    </source>
</evidence>
<name>A0A167AGI8_9GAMM</name>
<dbReference type="OrthoDB" id="9811720at2"/>
<dbReference type="PANTHER" id="PTHR33741">
    <property type="entry name" value="TRANSMEMBRANE PROTEIN DDB_G0269096-RELATED"/>
    <property type="match status" value="1"/>
</dbReference>
<keyword evidence="1" id="KW-1133">Transmembrane helix</keyword>
<accession>A0A167AGI8</accession>
<keyword evidence="1" id="KW-0812">Transmembrane</keyword>
<dbReference type="Proteomes" id="UP000076503">
    <property type="component" value="Unassembled WGS sequence"/>
</dbReference>
<sequence length="159" mass="16949">MSRLTDITKGFVGGFLGIWGLGMLSSFVHHPLLMAPYGATCVLLFAVPHSPLSRPKNVFGGHCLSAAIGLFILFLFGSSLLSMAIGVGLAIALMQMFKVVHPPAGATPLVIIMAGNTHIDFLLFPVLSGCLFLVALASLLNLMYVKWQNTTCSTETIIK</sequence>
<dbReference type="InterPro" id="IPR058581">
    <property type="entry name" value="TM_HPP"/>
</dbReference>
<organism evidence="3 4">
    <name type="scientific">Pseudoalteromonas luteoviolacea H33</name>
    <dbReference type="NCBI Taxonomy" id="1365251"/>
    <lineage>
        <taxon>Bacteria</taxon>
        <taxon>Pseudomonadati</taxon>
        <taxon>Pseudomonadota</taxon>
        <taxon>Gammaproteobacteria</taxon>
        <taxon>Alteromonadales</taxon>
        <taxon>Pseudoalteromonadaceae</taxon>
        <taxon>Pseudoalteromonas</taxon>
    </lineage>
</organism>
<feature type="domain" description="HPP transmembrane region" evidence="2">
    <location>
        <begin position="3"/>
        <end position="143"/>
    </location>
</feature>